<feature type="transmembrane region" description="Helical" evidence="2">
    <location>
        <begin position="35"/>
        <end position="64"/>
    </location>
</feature>
<proteinExistence type="predicted"/>
<keyword evidence="2" id="KW-1133">Transmembrane helix</keyword>
<gene>
    <name evidence="3" type="ORF">COT77_01475</name>
</gene>
<sequence length="103" mass="11595">MRRGRRRKELSDSASTEASETPAARPKRSKRRMTFLKVLALILQSTVMLVLFAAVLALTGGVFVLFRFVCPEQMKLGLLAAGMTFGGGIFEMHLLKKWEMFPF</sequence>
<keyword evidence="2" id="KW-0812">Transmembrane</keyword>
<protein>
    <submittedName>
        <fullName evidence="3">Uncharacterized protein</fullName>
    </submittedName>
</protein>
<dbReference type="EMBL" id="PEZV01000011">
    <property type="protein sequence ID" value="PIT97406.1"/>
    <property type="molecule type" value="Genomic_DNA"/>
</dbReference>
<accession>A0A2M6WXE5</accession>
<organism evidence="3 4">
    <name type="scientific">Candidatus Berkelbacteria bacterium CG10_big_fil_rev_8_21_14_0_10_41_12</name>
    <dbReference type="NCBI Taxonomy" id="1974513"/>
    <lineage>
        <taxon>Bacteria</taxon>
        <taxon>Candidatus Berkelbacteria</taxon>
    </lineage>
</organism>
<evidence type="ECO:0000313" key="4">
    <source>
        <dbReference type="Proteomes" id="UP000228596"/>
    </source>
</evidence>
<reference evidence="4" key="1">
    <citation type="submission" date="2017-09" db="EMBL/GenBank/DDBJ databases">
        <title>Depth-based differentiation of microbial function through sediment-hosted aquifers and enrichment of novel symbionts in the deep terrestrial subsurface.</title>
        <authorList>
            <person name="Probst A.J."/>
            <person name="Ladd B."/>
            <person name="Jarett J.K."/>
            <person name="Geller-Mcgrath D.E."/>
            <person name="Sieber C.M.K."/>
            <person name="Emerson J.B."/>
            <person name="Anantharaman K."/>
            <person name="Thomas B.C."/>
            <person name="Malmstrom R."/>
            <person name="Stieglmeier M."/>
            <person name="Klingl A."/>
            <person name="Woyke T."/>
            <person name="Ryan C.M."/>
            <person name="Banfield J.F."/>
        </authorList>
    </citation>
    <scope>NUCLEOTIDE SEQUENCE [LARGE SCALE GENOMIC DNA]</scope>
</reference>
<evidence type="ECO:0000256" key="1">
    <source>
        <dbReference type="SAM" id="MobiDB-lite"/>
    </source>
</evidence>
<feature type="compositionally biased region" description="Low complexity" evidence="1">
    <location>
        <begin position="12"/>
        <end position="24"/>
    </location>
</feature>
<feature type="region of interest" description="Disordered" evidence="1">
    <location>
        <begin position="1"/>
        <end position="29"/>
    </location>
</feature>
<evidence type="ECO:0000313" key="3">
    <source>
        <dbReference type="EMBL" id="PIT97406.1"/>
    </source>
</evidence>
<feature type="transmembrane region" description="Helical" evidence="2">
    <location>
        <begin position="76"/>
        <end position="95"/>
    </location>
</feature>
<keyword evidence="2" id="KW-0472">Membrane</keyword>
<dbReference type="Proteomes" id="UP000228596">
    <property type="component" value="Unassembled WGS sequence"/>
</dbReference>
<name>A0A2M6WXE5_9BACT</name>
<dbReference type="AlphaFoldDB" id="A0A2M6WXE5"/>
<comment type="caution">
    <text evidence="3">The sequence shown here is derived from an EMBL/GenBank/DDBJ whole genome shotgun (WGS) entry which is preliminary data.</text>
</comment>
<evidence type="ECO:0000256" key="2">
    <source>
        <dbReference type="SAM" id="Phobius"/>
    </source>
</evidence>